<dbReference type="Pfam" id="PF00106">
    <property type="entry name" value="adh_short"/>
    <property type="match status" value="1"/>
</dbReference>
<dbReference type="InterPro" id="IPR002347">
    <property type="entry name" value="SDR_fam"/>
</dbReference>
<comment type="caution">
    <text evidence="1">The sequence shown here is derived from an EMBL/GenBank/DDBJ whole genome shotgun (WGS) entry which is preliminary data.</text>
</comment>
<dbReference type="SUPFAM" id="SSF51735">
    <property type="entry name" value="NAD(P)-binding Rossmann-fold domains"/>
    <property type="match status" value="1"/>
</dbReference>
<keyword evidence="2" id="KW-1185">Reference proteome</keyword>
<dbReference type="InterPro" id="IPR036291">
    <property type="entry name" value="NAD(P)-bd_dom_sf"/>
</dbReference>
<evidence type="ECO:0008006" key="3">
    <source>
        <dbReference type="Google" id="ProtNLM"/>
    </source>
</evidence>
<gene>
    <name evidence="1" type="ORF">GCM10022210_49500</name>
</gene>
<organism evidence="1 2">
    <name type="scientific">Mucilaginibacter dorajii</name>
    <dbReference type="NCBI Taxonomy" id="692994"/>
    <lineage>
        <taxon>Bacteria</taxon>
        <taxon>Pseudomonadati</taxon>
        <taxon>Bacteroidota</taxon>
        <taxon>Sphingobacteriia</taxon>
        <taxon>Sphingobacteriales</taxon>
        <taxon>Sphingobacteriaceae</taxon>
        <taxon>Mucilaginibacter</taxon>
    </lineage>
</organism>
<dbReference type="Gene3D" id="3.40.50.720">
    <property type="entry name" value="NAD(P)-binding Rossmann-like Domain"/>
    <property type="match status" value="1"/>
</dbReference>
<evidence type="ECO:0000313" key="1">
    <source>
        <dbReference type="EMBL" id="GAA3990103.1"/>
    </source>
</evidence>
<accession>A0ABP7R0G8</accession>
<evidence type="ECO:0000313" key="2">
    <source>
        <dbReference type="Proteomes" id="UP001500742"/>
    </source>
</evidence>
<name>A0ABP7R0G8_9SPHI</name>
<sequence length="221" mass="24334">MGSFSREFISIVAGAGDAWLKIISGLLSNNATVIVPVKSYDELQLLKEVTAPVTTGELVTLLTDLSDYNKAAGFLEDIKACFGNIDLIVLVFDNDCPDNPLTEVSYTEWERMVHDSISACFIAGKIILQSMKRQTHGMYITISNTPSPAHGNLSSLAAIAGCMQAELSKLFAAEVKLYGIKYYHVFTDPAQEDGHHVARYIIQLYKNEVKHPENTFQIISA</sequence>
<proteinExistence type="predicted"/>
<dbReference type="Proteomes" id="UP001500742">
    <property type="component" value="Unassembled WGS sequence"/>
</dbReference>
<reference evidence="2" key="1">
    <citation type="journal article" date="2019" name="Int. J. Syst. Evol. Microbiol.">
        <title>The Global Catalogue of Microorganisms (GCM) 10K type strain sequencing project: providing services to taxonomists for standard genome sequencing and annotation.</title>
        <authorList>
            <consortium name="The Broad Institute Genomics Platform"/>
            <consortium name="The Broad Institute Genome Sequencing Center for Infectious Disease"/>
            <person name="Wu L."/>
            <person name="Ma J."/>
        </authorList>
    </citation>
    <scope>NUCLEOTIDE SEQUENCE [LARGE SCALE GENOMIC DNA]</scope>
    <source>
        <strain evidence="2">JCM 16601</strain>
    </source>
</reference>
<protein>
    <recommendedName>
        <fullName evidence="3">SDR family NAD(P)-dependent oxidoreductase</fullName>
    </recommendedName>
</protein>
<dbReference type="EMBL" id="BAAAZC010000031">
    <property type="protein sequence ID" value="GAA3990103.1"/>
    <property type="molecule type" value="Genomic_DNA"/>
</dbReference>